<evidence type="ECO:0000256" key="1">
    <source>
        <dbReference type="ARBA" id="ARBA00004571"/>
    </source>
</evidence>
<keyword evidence="5 11" id="KW-0732">Signal</keyword>
<dbReference type="InterPro" id="IPR010917">
    <property type="entry name" value="TonB_rcpt_CS"/>
</dbReference>
<evidence type="ECO:0000256" key="10">
    <source>
        <dbReference type="PROSITE-ProRule" id="PRU10144"/>
    </source>
</evidence>
<evidence type="ECO:0000256" key="3">
    <source>
        <dbReference type="ARBA" id="ARBA00022452"/>
    </source>
</evidence>
<dbReference type="PANTHER" id="PTHR30069:SF46">
    <property type="entry name" value="OAR PROTEIN"/>
    <property type="match status" value="1"/>
</dbReference>
<evidence type="ECO:0000313" key="14">
    <source>
        <dbReference type="EMBL" id="ANO52719.1"/>
    </source>
</evidence>
<keyword evidence="7 9" id="KW-0472">Membrane</keyword>
<dbReference type="PANTHER" id="PTHR30069">
    <property type="entry name" value="TONB-DEPENDENT OUTER MEMBRANE RECEPTOR"/>
    <property type="match status" value="1"/>
</dbReference>
<evidence type="ECO:0000256" key="6">
    <source>
        <dbReference type="ARBA" id="ARBA00023077"/>
    </source>
</evidence>
<dbReference type="Gene3D" id="2.170.130.10">
    <property type="entry name" value="TonB-dependent receptor, plug domain"/>
    <property type="match status" value="1"/>
</dbReference>
<dbReference type="InterPro" id="IPR012910">
    <property type="entry name" value="Plug_dom"/>
</dbReference>
<dbReference type="InterPro" id="IPR039426">
    <property type="entry name" value="TonB-dep_rcpt-like"/>
</dbReference>
<dbReference type="PROSITE" id="PS52016">
    <property type="entry name" value="TONB_DEPENDENT_REC_3"/>
    <property type="match status" value="1"/>
</dbReference>
<keyword evidence="8 9" id="KW-0998">Cell outer membrane</keyword>
<dbReference type="PROSITE" id="PS01156">
    <property type="entry name" value="TONB_DEPENDENT_REC_2"/>
    <property type="match status" value="1"/>
</dbReference>
<evidence type="ECO:0000259" key="13">
    <source>
        <dbReference type="Pfam" id="PF25183"/>
    </source>
</evidence>
<feature type="domain" description="TonB-dependent transporter Oar-like beta-barrel" evidence="13">
    <location>
        <begin position="569"/>
        <end position="995"/>
    </location>
</feature>
<feature type="short sequence motif" description="TonB C-terminal box" evidence="10">
    <location>
        <begin position="985"/>
        <end position="1002"/>
    </location>
</feature>
<dbReference type="SUPFAM" id="SSF56935">
    <property type="entry name" value="Porins"/>
    <property type="match status" value="1"/>
</dbReference>
<dbReference type="InterPro" id="IPR036942">
    <property type="entry name" value="Beta-barrel_TonB_sf"/>
</dbReference>
<dbReference type="InterPro" id="IPR037066">
    <property type="entry name" value="Plug_dom_sf"/>
</dbReference>
<name>A0A193LJZ2_9GAMM</name>
<feature type="domain" description="TonB-dependent transporter Oar-like beta-barrel" evidence="13">
    <location>
        <begin position="234"/>
        <end position="308"/>
    </location>
</feature>
<feature type="signal peptide" evidence="11">
    <location>
        <begin position="1"/>
        <end position="29"/>
    </location>
</feature>
<evidence type="ECO:0000256" key="8">
    <source>
        <dbReference type="ARBA" id="ARBA00023237"/>
    </source>
</evidence>
<dbReference type="Proteomes" id="UP000092695">
    <property type="component" value="Chromosome"/>
</dbReference>
<dbReference type="Gene3D" id="2.40.170.20">
    <property type="entry name" value="TonB-dependent receptor, beta-barrel domain"/>
    <property type="match status" value="1"/>
</dbReference>
<gene>
    <name evidence="14" type="ORF">BA177_17340</name>
</gene>
<feature type="domain" description="TonB-dependent transporter Oar-like beta-barrel" evidence="13">
    <location>
        <begin position="327"/>
        <end position="564"/>
    </location>
</feature>
<evidence type="ECO:0000256" key="9">
    <source>
        <dbReference type="PROSITE-ProRule" id="PRU01360"/>
    </source>
</evidence>
<evidence type="ECO:0000256" key="5">
    <source>
        <dbReference type="ARBA" id="ARBA00022729"/>
    </source>
</evidence>
<evidence type="ECO:0000256" key="4">
    <source>
        <dbReference type="ARBA" id="ARBA00022692"/>
    </source>
</evidence>
<dbReference type="InterPro" id="IPR057601">
    <property type="entry name" value="Oar-like_b-barrel"/>
</dbReference>
<dbReference type="Pfam" id="PF25183">
    <property type="entry name" value="OMP_b-brl_4"/>
    <property type="match status" value="3"/>
</dbReference>
<dbReference type="AlphaFoldDB" id="A0A193LJZ2"/>
<feature type="chain" id="PRO_5008260365" evidence="11">
    <location>
        <begin position="30"/>
        <end position="1002"/>
    </location>
</feature>
<keyword evidence="3 9" id="KW-1134">Transmembrane beta strand</keyword>
<dbReference type="GO" id="GO:0015344">
    <property type="term" value="F:siderophore uptake transmembrane transporter activity"/>
    <property type="evidence" value="ECO:0007669"/>
    <property type="project" value="TreeGrafter"/>
</dbReference>
<protein>
    <submittedName>
        <fullName evidence="14">TonB-dependent receptor</fullName>
    </submittedName>
</protein>
<evidence type="ECO:0000256" key="2">
    <source>
        <dbReference type="ARBA" id="ARBA00022448"/>
    </source>
</evidence>
<sequence length="1002" mass="107947">MHCRRTPDLPFARTVLTLCSLFLSSLAAASNVDVAVLSGDGSPATGASVILKNSLTGYETSSISNSSGRARFSAVPAGPGYSVLVDDTELATDIRLRSNESRAVTVRMIENITVTGRAGSITINSLDAEVSASLNRRELEALPVEARDLSRALIRLPNVVPATGFFPESPSVSINGANGLFTQYLIDGMDNNENFLGGPKFPISTGAASDVTVLASSYSVEYGRTGNGVINVTSRSGSNEWYSELFYLVRPGASVDASSPYAGRDLSGNAVRDGFRRDQYGFALGGPIAEDRTFFFANVEYTLDDKDNALVSPALGIADTVRGQNDSLLASLKIDHRLNDNWQLSFRANLGDIGIERQGGGLDGGVTFPSAGSVQQRESLLTAVSAIYDTGNFTSETRLLYSAFDWGYATPYASSAPQVTVESPDGLTAAVLGHPGFAFDESEDSLQLRQNFTWYRDAHAFKFGVDVLRSDFSLGGGGNPQGNYRVRLTSAELAEVQSLNRGAALNVDDIPASAEVIDYAVELRPARYGDVQNQVSLYFEDQISLSQDLTLTAGVRWDYDSVTKAGSGSADQNNFAPRLALNYRASERLSFRGGAGLFYERIPYTILSDALQQNTSSAAFREQLNALVAAGRLPADTDPLAITFDGNLSVNPACPGGYLQCPTPADSADLRDTAISNERRIFSPDGLDSPYTVQLSAGVQWQFNDRWLGYADLLYYRGHNQLRLRDLNAATPFSPNLANLTDANIATLRALPSDAERRVLAESLGLIRSQAAADATRPVAPVAGGARQIVVSETAGASRYKALNLTLERPGDGDLWGFLMTYTLSELTNNTDDINFRSANSNSFDDEWGPSVNDRRHVISSVVYWYPLDSVTISVAGQFESGQPINLIPDTGIYGTTDLNGDGASFTDAYLGNSDRAPGVSRNADRLPWSATVDLGLRYAPQLGDGRLELSADVFNLLNRENLSGFANSATQSNQIQVYGQPFVQRNAGAPRQFQFGVRYLF</sequence>
<proteinExistence type="inferred from homology"/>
<feature type="domain" description="TonB-dependent receptor plug" evidence="12">
    <location>
        <begin position="133"/>
        <end position="226"/>
    </location>
</feature>
<accession>A0A193LJZ2</accession>
<dbReference type="OrthoDB" id="9768147at2"/>
<organism evidence="14 15">
    <name type="scientific">Woeseia oceani</name>
    <dbReference type="NCBI Taxonomy" id="1548547"/>
    <lineage>
        <taxon>Bacteria</taxon>
        <taxon>Pseudomonadati</taxon>
        <taxon>Pseudomonadota</taxon>
        <taxon>Gammaproteobacteria</taxon>
        <taxon>Woeseiales</taxon>
        <taxon>Woeseiaceae</taxon>
        <taxon>Woeseia</taxon>
    </lineage>
</organism>
<dbReference type="EMBL" id="CP016268">
    <property type="protein sequence ID" value="ANO52719.1"/>
    <property type="molecule type" value="Genomic_DNA"/>
</dbReference>
<keyword evidence="2 9" id="KW-0813">Transport</keyword>
<evidence type="ECO:0000259" key="12">
    <source>
        <dbReference type="Pfam" id="PF07715"/>
    </source>
</evidence>
<keyword evidence="4 9" id="KW-0812">Transmembrane</keyword>
<evidence type="ECO:0000256" key="11">
    <source>
        <dbReference type="SAM" id="SignalP"/>
    </source>
</evidence>
<evidence type="ECO:0000256" key="7">
    <source>
        <dbReference type="ARBA" id="ARBA00023136"/>
    </source>
</evidence>
<keyword evidence="14" id="KW-0675">Receptor</keyword>
<dbReference type="KEGG" id="woc:BA177_17340"/>
<reference evidence="14 15" key="1">
    <citation type="submission" date="2016-06" db="EMBL/GenBank/DDBJ databases">
        <title>Complete genome sequence of a deep-branching marine Gamma Proteobacterium Woeseia oceani type strain XK5.</title>
        <authorList>
            <person name="Mu D."/>
            <person name="Du Z."/>
        </authorList>
    </citation>
    <scope>NUCLEOTIDE SEQUENCE [LARGE SCALE GENOMIC DNA]</scope>
    <source>
        <strain evidence="14 15">XK5</strain>
    </source>
</reference>
<dbReference type="STRING" id="1548547.BA177_17340"/>
<evidence type="ECO:0000313" key="15">
    <source>
        <dbReference type="Proteomes" id="UP000092695"/>
    </source>
</evidence>
<keyword evidence="6" id="KW-0798">TonB box</keyword>
<comment type="similarity">
    <text evidence="9">Belongs to the TonB-dependent receptor family.</text>
</comment>
<dbReference type="GO" id="GO:0009279">
    <property type="term" value="C:cell outer membrane"/>
    <property type="evidence" value="ECO:0007669"/>
    <property type="project" value="UniProtKB-SubCell"/>
</dbReference>
<keyword evidence="15" id="KW-1185">Reference proteome</keyword>
<dbReference type="Pfam" id="PF07715">
    <property type="entry name" value="Plug"/>
    <property type="match status" value="1"/>
</dbReference>
<comment type="subcellular location">
    <subcellularLocation>
        <location evidence="1 9">Cell outer membrane</location>
        <topology evidence="1 9">Multi-pass membrane protein</topology>
    </subcellularLocation>
</comment>
<dbReference type="GO" id="GO:0044718">
    <property type="term" value="P:siderophore transmembrane transport"/>
    <property type="evidence" value="ECO:0007669"/>
    <property type="project" value="TreeGrafter"/>
</dbReference>